<evidence type="ECO:0000313" key="2">
    <source>
        <dbReference type="Proteomes" id="UP000198767"/>
    </source>
</evidence>
<dbReference type="InterPro" id="IPR011010">
    <property type="entry name" value="DNA_brk_join_enz"/>
</dbReference>
<gene>
    <name evidence="1" type="ORF">SAMN04488118_11656</name>
</gene>
<evidence type="ECO:0000313" key="1">
    <source>
        <dbReference type="EMBL" id="SCZ73242.1"/>
    </source>
</evidence>
<dbReference type="GO" id="GO:0003677">
    <property type="term" value="F:DNA binding"/>
    <property type="evidence" value="ECO:0007669"/>
    <property type="project" value="InterPro"/>
</dbReference>
<keyword evidence="2" id="KW-1185">Reference proteome</keyword>
<dbReference type="AlphaFoldDB" id="A0A1G5RGI3"/>
<protein>
    <recommendedName>
        <fullName evidence="3">Phage integrase family protein</fullName>
    </recommendedName>
</protein>
<reference evidence="1 2" key="1">
    <citation type="submission" date="2016-10" db="EMBL/GenBank/DDBJ databases">
        <authorList>
            <person name="de Groot N.N."/>
        </authorList>
    </citation>
    <scope>NUCLEOTIDE SEQUENCE [LARGE SCALE GENOMIC DNA]</scope>
    <source>
        <strain evidence="1 2">U95</strain>
    </source>
</reference>
<dbReference type="Proteomes" id="UP000198767">
    <property type="component" value="Unassembled WGS sequence"/>
</dbReference>
<name>A0A1G5RGI3_9RHOB</name>
<dbReference type="EMBL" id="FMWG01000016">
    <property type="protein sequence ID" value="SCZ73242.1"/>
    <property type="molecule type" value="Genomic_DNA"/>
</dbReference>
<sequence length="92" mass="10411">MMLYIDSAQRGGDILDYRWSEIESNGIQVTQNKAGTTVFVPFTDWMRDSLVDLSRFNAALLIAFIAAKETDYGTETDGRIPLRCSADRADQW</sequence>
<accession>A0A1G5RGI3</accession>
<dbReference type="SUPFAM" id="SSF56349">
    <property type="entry name" value="DNA breaking-rejoining enzymes"/>
    <property type="match status" value="1"/>
</dbReference>
<proteinExistence type="predicted"/>
<organism evidence="1 2">
    <name type="scientific">Epibacterium ulvae</name>
    <dbReference type="NCBI Taxonomy" id="1156985"/>
    <lineage>
        <taxon>Bacteria</taxon>
        <taxon>Pseudomonadati</taxon>
        <taxon>Pseudomonadota</taxon>
        <taxon>Alphaproteobacteria</taxon>
        <taxon>Rhodobacterales</taxon>
        <taxon>Roseobacteraceae</taxon>
        <taxon>Epibacterium</taxon>
    </lineage>
</organism>
<evidence type="ECO:0008006" key="3">
    <source>
        <dbReference type="Google" id="ProtNLM"/>
    </source>
</evidence>